<dbReference type="PANTHER" id="PTHR13504">
    <property type="entry name" value="FIDO DOMAIN-CONTAINING PROTEIN DDB_G0283145"/>
    <property type="match status" value="1"/>
</dbReference>
<feature type="domain" description="Fido" evidence="1">
    <location>
        <begin position="114"/>
        <end position="279"/>
    </location>
</feature>
<dbReference type="PANTHER" id="PTHR13504:SF33">
    <property type="entry name" value="FIC FAMILY PROTEIN"/>
    <property type="match status" value="1"/>
</dbReference>
<reference evidence="2 3" key="1">
    <citation type="submission" date="2024-05" db="EMBL/GenBank/DDBJ databases">
        <authorList>
            <person name="Busch G.E."/>
            <person name="Sharma I."/>
        </authorList>
    </citation>
    <scope>NUCLEOTIDE SEQUENCE [LARGE SCALE GENOMIC DNA]</scope>
    <source>
        <strain evidence="2 3">23GB23</strain>
    </source>
</reference>
<proteinExistence type="predicted"/>
<keyword evidence="3" id="KW-1185">Reference proteome</keyword>
<evidence type="ECO:0000313" key="3">
    <source>
        <dbReference type="Proteomes" id="UP001471651"/>
    </source>
</evidence>
<dbReference type="Pfam" id="PF13776">
    <property type="entry name" value="DUF4172"/>
    <property type="match status" value="1"/>
</dbReference>
<organism evidence="2 3">
    <name type="scientific">Marinomonas primoryensis</name>
    <dbReference type="NCBI Taxonomy" id="178399"/>
    <lineage>
        <taxon>Bacteria</taxon>
        <taxon>Pseudomonadati</taxon>
        <taxon>Pseudomonadota</taxon>
        <taxon>Gammaproteobacteria</taxon>
        <taxon>Oceanospirillales</taxon>
        <taxon>Oceanospirillaceae</taxon>
        <taxon>Marinomonas</taxon>
    </lineage>
</organism>
<dbReference type="PROSITE" id="PS51459">
    <property type="entry name" value="FIDO"/>
    <property type="match status" value="1"/>
</dbReference>
<dbReference type="Pfam" id="PF02661">
    <property type="entry name" value="Fic"/>
    <property type="match status" value="1"/>
</dbReference>
<dbReference type="EMBL" id="JBDYKN010000008">
    <property type="protein sequence ID" value="MEP7729750.1"/>
    <property type="molecule type" value="Genomic_DNA"/>
</dbReference>
<comment type="caution">
    <text evidence="2">The sequence shown here is derived from an EMBL/GenBank/DDBJ whole genome shotgun (WGS) entry which is preliminary data.</text>
</comment>
<accession>A0ABV0L001</accession>
<dbReference type="InterPro" id="IPR036597">
    <property type="entry name" value="Fido-like_dom_sf"/>
</dbReference>
<dbReference type="SUPFAM" id="SSF140931">
    <property type="entry name" value="Fic-like"/>
    <property type="match status" value="1"/>
</dbReference>
<evidence type="ECO:0000259" key="1">
    <source>
        <dbReference type="PROSITE" id="PS51459"/>
    </source>
</evidence>
<dbReference type="InterPro" id="IPR025230">
    <property type="entry name" value="DUF4172"/>
</dbReference>
<protein>
    <submittedName>
        <fullName evidence="2">Fic family protein</fullName>
    </submittedName>
</protein>
<dbReference type="InterPro" id="IPR040198">
    <property type="entry name" value="Fido_containing"/>
</dbReference>
<dbReference type="Gene3D" id="1.10.3290.10">
    <property type="entry name" value="Fido-like domain"/>
    <property type="match status" value="1"/>
</dbReference>
<gene>
    <name evidence="2" type="ORF">ABKW32_09865</name>
</gene>
<dbReference type="InterPro" id="IPR003812">
    <property type="entry name" value="Fido"/>
</dbReference>
<evidence type="ECO:0000313" key="2">
    <source>
        <dbReference type="EMBL" id="MEP7729750.1"/>
    </source>
</evidence>
<sequence>MKYSWQYPDWPNFTFDDTQCRDALYRYALEAGRLSGGMSQLENTLQYDAYIDLMVSEAINTSQIEGERLDREDVRSSIKNFLGLSNPPIRVADPRAEGMAALMVDVRNSFTGELTKATLFHWHQLVFPQQENSLLPRNLKVGQWRDSEEPMQIVSGPIGYEKVHYEAPPSNQVDAEISRFLDWFNRSNPLKVERDIVLSGPVRSAIAHLWFETIHPFDDGNGRVGRAIAETALAQDLNRPPLLSLSTIIEKDKNAYYNGLNKASQFNLDITDWVKWFVDSVLLAQQEAAQKVDFVLKKAKFWEKHQSTELNERQKKVLNKLFNAGSDDFEGGLSAKKYISITSSSKATATRDLGDLVEKECLCRLEGGGRNARYGWSWSEGVCPSNFYALIQVD</sequence>
<name>A0ABV0L001_9GAMM</name>
<dbReference type="RefSeq" id="WP_348576934.1">
    <property type="nucleotide sequence ID" value="NZ_JBDYKN010000008.1"/>
</dbReference>
<dbReference type="Proteomes" id="UP001471651">
    <property type="component" value="Unassembled WGS sequence"/>
</dbReference>